<dbReference type="SUPFAM" id="SSF48065">
    <property type="entry name" value="DBL homology domain (DH-domain)"/>
    <property type="match status" value="1"/>
</dbReference>
<feature type="compositionally biased region" description="Basic and acidic residues" evidence="1">
    <location>
        <begin position="867"/>
        <end position="903"/>
    </location>
</feature>
<feature type="domain" description="DH" evidence="3">
    <location>
        <begin position="386"/>
        <end position="571"/>
    </location>
</feature>
<dbReference type="GO" id="GO:0005085">
    <property type="term" value="F:guanyl-nucleotide exchange factor activity"/>
    <property type="evidence" value="ECO:0007669"/>
    <property type="project" value="InterPro"/>
</dbReference>
<dbReference type="Pfam" id="PF00169">
    <property type="entry name" value="PH"/>
    <property type="match status" value="2"/>
</dbReference>
<dbReference type="PROSITE" id="PS50096">
    <property type="entry name" value="IQ"/>
    <property type="match status" value="1"/>
</dbReference>
<dbReference type="Gene3D" id="1.20.900.10">
    <property type="entry name" value="Dbl homology (DH) domain"/>
    <property type="match status" value="1"/>
</dbReference>
<dbReference type="PROSITE" id="PS50003">
    <property type="entry name" value="PH_DOMAIN"/>
    <property type="match status" value="2"/>
</dbReference>
<feature type="domain" description="PH" evidence="2">
    <location>
        <begin position="151"/>
        <end position="243"/>
    </location>
</feature>
<dbReference type="AlphaFoldDB" id="A0A6B2KX38"/>
<dbReference type="InterPro" id="IPR035899">
    <property type="entry name" value="DBL_dom_sf"/>
</dbReference>
<dbReference type="SMART" id="SM00233">
    <property type="entry name" value="PH"/>
    <property type="match status" value="5"/>
</dbReference>
<dbReference type="PROSITE" id="PS50010">
    <property type="entry name" value="DH_2"/>
    <property type="match status" value="1"/>
</dbReference>
<dbReference type="InterPro" id="IPR001849">
    <property type="entry name" value="PH_domain"/>
</dbReference>
<evidence type="ECO:0000259" key="2">
    <source>
        <dbReference type="PROSITE" id="PS50003"/>
    </source>
</evidence>
<dbReference type="PANTHER" id="PTHR12673">
    <property type="entry name" value="FACIOGENITAL DYSPLASIA PROTEIN"/>
    <property type="match status" value="1"/>
</dbReference>
<dbReference type="GO" id="GO:0005737">
    <property type="term" value="C:cytoplasm"/>
    <property type="evidence" value="ECO:0007669"/>
    <property type="project" value="TreeGrafter"/>
</dbReference>
<feature type="compositionally biased region" description="Basic residues" evidence="1">
    <location>
        <begin position="930"/>
        <end position="944"/>
    </location>
</feature>
<evidence type="ECO:0008006" key="5">
    <source>
        <dbReference type="Google" id="ProtNLM"/>
    </source>
</evidence>
<dbReference type="PANTHER" id="PTHR12673:SF263">
    <property type="entry name" value="PLECKSTRIN DOMAIN-CONTAINING PROTEIN"/>
    <property type="match status" value="1"/>
</dbReference>
<evidence type="ECO:0000313" key="4">
    <source>
        <dbReference type="EMBL" id="NDV29217.1"/>
    </source>
</evidence>
<feature type="compositionally biased region" description="Low complexity" evidence="1">
    <location>
        <begin position="267"/>
        <end position="276"/>
    </location>
</feature>
<evidence type="ECO:0000256" key="1">
    <source>
        <dbReference type="SAM" id="MobiDB-lite"/>
    </source>
</evidence>
<dbReference type="InterPro" id="IPR000219">
    <property type="entry name" value="DH_dom"/>
</dbReference>
<feature type="region of interest" description="Disordered" evidence="1">
    <location>
        <begin position="867"/>
        <end position="944"/>
    </location>
</feature>
<dbReference type="InterPro" id="IPR051092">
    <property type="entry name" value="FYVE_RhoGEF_PH"/>
</dbReference>
<dbReference type="Gene3D" id="2.30.29.30">
    <property type="entry name" value="Pleckstrin-homology domain (PH domain)/Phosphotyrosine-binding domain (PTB)"/>
    <property type="match status" value="5"/>
</dbReference>
<sequence length="1042" mass="120131">MEETLTLSELKEVKLNQLKKRVVFVFNNIIITTKKEVNDKKKSLFRSIGLKTEGNEIEELQYNPDIRYRCCHIYLLEETELVEFENEQIKNCFALKEAFSDRVLCVFETETAKAKTDLFNDIDDSIWKRLQALRSQRVNLEDVAPNTANKEKAFSGVLQKYTKQSTWKTKLCEISSGDMKWFSNQSAKEGVTLKHIQIVKTNVVLIPPIDNEHFCFMVGTKKFAAENAVSRMEWINQLRNVIRKQFQIGQKDNTKSPVSLSLTTVAVSSPSPSSESSRSKSRILDSDKGKKKTGSVKLAKVKSAATVEIPFTLEDLVSEFKGKEQQVARIQACVRRLLFLSQRRKILAKQISQNEKQLGRITRLQAVFRGHLKRIQPPSSITKLRRRYAVASEILTTEESYVHGLFCLTTHYIKELRAVPTSILPPDVLSCVSQNVDVLYGYNKFLLVQLKKRMQNWYKEGGKMGDIFLKFVLFLKTYTAFVKHYNKAFEALNVLQSIPEVKEVLFRVRNIPEVKGMDMGSLLITPVQRIPRYVLLLKSLLKDTNTNHADYKELSEAVGKMVEVADYVNEKKREAENLNAVCVISQHLLGYPKEELGDLTTNTRTFVRLGSLLTWEEPLTSIEMKELKQSQLRKRFVFVFNDMILLTKRETAILNKITGSKQDDDTFKLEDLQAEQDIQFKYVSSISVDNLELIDIEHHDGIESAFALKETSSDRIACVFSASSQKLKMDFLHDVDDNLWKKLQAWRSITIGSKKIPEVVSQQPPIKRGLLHKRTKNGEWKVKLCELSETQFQWFDPAGFKDKQTDVSGSFLWILKANNVTLWPVMDRPHCFMVTTPQVSYYFCAETGTERLNWVNSIRNSIRKQAMELKDEQEKKPEEKPEKTERSLDRSERLNKLERDAQKTRSYSVSTARGLEKASSDSSSVLSSIKKPKLRTKSSKKDNRKRVLYKKHKDKYNKYSATIKDGKLILEKDKKQQIINLILVHKVETHIEEVKMVEAGKTISLYVFDIVGDVKTERLGTETKDEAQEWIEKIQKAKERKK</sequence>
<dbReference type="CDD" id="cd00160">
    <property type="entry name" value="RhoGEF"/>
    <property type="match status" value="1"/>
</dbReference>
<proteinExistence type="predicted"/>
<organism evidence="4">
    <name type="scientific">Arcella intermedia</name>
    <dbReference type="NCBI Taxonomy" id="1963864"/>
    <lineage>
        <taxon>Eukaryota</taxon>
        <taxon>Amoebozoa</taxon>
        <taxon>Tubulinea</taxon>
        <taxon>Elardia</taxon>
        <taxon>Arcellinida</taxon>
        <taxon>Sphaerothecina</taxon>
        <taxon>Arcellidae</taxon>
        <taxon>Arcella</taxon>
    </lineage>
</organism>
<protein>
    <recommendedName>
        <fullName evidence="5">DH domain-containing protein</fullName>
    </recommendedName>
</protein>
<name>A0A6B2KX38_9EUKA</name>
<dbReference type="InterPro" id="IPR011993">
    <property type="entry name" value="PH-like_dom_sf"/>
</dbReference>
<feature type="region of interest" description="Disordered" evidence="1">
    <location>
        <begin position="267"/>
        <end position="289"/>
    </location>
</feature>
<reference evidence="4" key="1">
    <citation type="journal article" date="2020" name="J. Eukaryot. Microbiol.">
        <title>De novo Sequencing, Assembly and Annotation of the Transcriptome for the Free-Living Testate Amoeba Arcella intermedia.</title>
        <authorList>
            <person name="Ribeiro G.M."/>
            <person name="Porfirio-Sousa A.L."/>
            <person name="Maurer-Alcala X.X."/>
            <person name="Katz L.A."/>
            <person name="Lahr D.J.G."/>
        </authorList>
    </citation>
    <scope>NUCLEOTIDE SEQUENCE</scope>
</reference>
<accession>A0A6B2KX38</accession>
<dbReference type="Pfam" id="PF00621">
    <property type="entry name" value="RhoGEF"/>
    <property type="match status" value="1"/>
</dbReference>
<dbReference type="EMBL" id="GIBP01000248">
    <property type="protein sequence ID" value="NDV29217.1"/>
    <property type="molecule type" value="Transcribed_RNA"/>
</dbReference>
<feature type="domain" description="PH" evidence="2">
    <location>
        <begin position="764"/>
        <end position="863"/>
    </location>
</feature>
<dbReference type="SMART" id="SM00325">
    <property type="entry name" value="RhoGEF"/>
    <property type="match status" value="1"/>
</dbReference>
<dbReference type="SUPFAM" id="SSF50729">
    <property type="entry name" value="PH domain-like"/>
    <property type="match status" value="4"/>
</dbReference>
<evidence type="ECO:0000259" key="3">
    <source>
        <dbReference type="PROSITE" id="PS50010"/>
    </source>
</evidence>